<gene>
    <name evidence="1" type="ORF">SAMN05421780_11043</name>
</gene>
<reference evidence="1 2" key="1">
    <citation type="submission" date="2016-10" db="EMBL/GenBank/DDBJ databases">
        <authorList>
            <person name="de Groot N.N."/>
        </authorList>
    </citation>
    <scope>NUCLEOTIDE SEQUENCE [LARGE SCALE GENOMIC DNA]</scope>
    <source>
        <strain evidence="1 2">DSM 6793</strain>
    </source>
</reference>
<protein>
    <submittedName>
        <fullName evidence="1">Uncharacterized protein</fullName>
    </submittedName>
</protein>
<evidence type="ECO:0000313" key="1">
    <source>
        <dbReference type="EMBL" id="SFC80776.1"/>
    </source>
</evidence>
<organism evidence="1 2">
    <name type="scientific">Flexibacter flexilis DSM 6793</name>
    <dbReference type="NCBI Taxonomy" id="927664"/>
    <lineage>
        <taxon>Bacteria</taxon>
        <taxon>Pseudomonadati</taxon>
        <taxon>Bacteroidota</taxon>
        <taxon>Cytophagia</taxon>
        <taxon>Cytophagales</taxon>
        <taxon>Flexibacteraceae</taxon>
        <taxon>Flexibacter</taxon>
    </lineage>
</organism>
<dbReference type="AlphaFoldDB" id="A0A1I1M6V3"/>
<proteinExistence type="predicted"/>
<name>A0A1I1M6V3_9BACT</name>
<keyword evidence="2" id="KW-1185">Reference proteome</keyword>
<dbReference type="Proteomes" id="UP000199514">
    <property type="component" value="Unassembled WGS sequence"/>
</dbReference>
<sequence>MKTPITIQTNLPTVEAMKLQKQLQALHDDLGSDGIKKLLSKYETSAVTKTAVQMAAK</sequence>
<dbReference type="EMBL" id="FOLE01000010">
    <property type="protein sequence ID" value="SFC80776.1"/>
    <property type="molecule type" value="Genomic_DNA"/>
</dbReference>
<accession>A0A1I1M6V3</accession>
<evidence type="ECO:0000313" key="2">
    <source>
        <dbReference type="Proteomes" id="UP000199514"/>
    </source>
</evidence>